<dbReference type="InterPro" id="IPR001245">
    <property type="entry name" value="Ser-Thr/Tyr_kinase_cat_dom"/>
</dbReference>
<evidence type="ECO:0000313" key="4">
    <source>
        <dbReference type="Proteomes" id="UP000001058"/>
    </source>
</evidence>
<dbReference type="PANTHER" id="PTHR44329:SF214">
    <property type="entry name" value="PROTEIN KINASE DOMAIN-CONTAINING PROTEIN"/>
    <property type="match status" value="1"/>
</dbReference>
<evidence type="ECO:0000259" key="2">
    <source>
        <dbReference type="PROSITE" id="PS50011"/>
    </source>
</evidence>
<dbReference type="PROSITE" id="PS50011">
    <property type="entry name" value="PROTEIN_KINASE_DOM"/>
    <property type="match status" value="1"/>
</dbReference>
<keyword evidence="4" id="KW-1185">Reference proteome</keyword>
<dbReference type="OrthoDB" id="1668230at2759"/>
<organism evidence="4">
    <name type="scientific">Volvox carteri f. nagariensis</name>
    <dbReference type="NCBI Taxonomy" id="3068"/>
    <lineage>
        <taxon>Eukaryota</taxon>
        <taxon>Viridiplantae</taxon>
        <taxon>Chlorophyta</taxon>
        <taxon>core chlorophytes</taxon>
        <taxon>Chlorophyceae</taxon>
        <taxon>CS clade</taxon>
        <taxon>Chlamydomonadales</taxon>
        <taxon>Volvocaceae</taxon>
        <taxon>Volvox</taxon>
    </lineage>
</organism>
<keyword evidence="1" id="KW-0812">Transmembrane</keyword>
<reference evidence="3 4" key="1">
    <citation type="journal article" date="2010" name="Science">
        <title>Genomic analysis of organismal complexity in the multicellular green alga Volvox carteri.</title>
        <authorList>
            <person name="Prochnik S.E."/>
            <person name="Umen J."/>
            <person name="Nedelcu A.M."/>
            <person name="Hallmann A."/>
            <person name="Miller S.M."/>
            <person name="Nishii I."/>
            <person name="Ferris P."/>
            <person name="Kuo A."/>
            <person name="Mitros T."/>
            <person name="Fritz-Laylin L.K."/>
            <person name="Hellsten U."/>
            <person name="Chapman J."/>
            <person name="Simakov O."/>
            <person name="Rensing S.A."/>
            <person name="Terry A."/>
            <person name="Pangilinan J."/>
            <person name="Kapitonov V."/>
            <person name="Jurka J."/>
            <person name="Salamov A."/>
            <person name="Shapiro H."/>
            <person name="Schmutz J."/>
            <person name="Grimwood J."/>
            <person name="Lindquist E."/>
            <person name="Lucas S."/>
            <person name="Grigoriev I.V."/>
            <person name="Schmitt R."/>
            <person name="Kirk D."/>
            <person name="Rokhsar D.S."/>
        </authorList>
    </citation>
    <scope>NUCLEOTIDE SEQUENCE [LARGE SCALE GENOMIC DNA]</scope>
    <source>
        <strain evidence="4">f. Nagariensis / Eve</strain>
    </source>
</reference>
<feature type="transmembrane region" description="Helical" evidence="1">
    <location>
        <begin position="257"/>
        <end position="281"/>
    </location>
</feature>
<sequence length="374" mass="40490">MYTPGEDEPLNAGSANQPEVLAETLLQRRRVLTRAALELALMSSISHPNIVYAQWPTALLERDETQPCRRRLRKLPPDTPPPISGGLVCAVMVMEYCDKGTLVDAINRDGRRSVVTDEACGTVTHMAPESFVEGEPVDSSADVYAFGILMWELISGKQPYHDRNLKQLPHEVVNKGLRPTFPPNTPDVYKSLAKSCWNPLPRNRPTAAQVAVLRLGRRWQQMTNQGQSPKAAAAAAVPERYRDVLRGARGSLLKKKLATASVVMVLVVVMVLMVLVVVMVLRSSAERMVLGAVLAMGRPPSAASFCDGKKRSGGAKGPPWTASIAAGRMFVCCSHPSQACYGGLVIAGGSCRPRARLLGPAVAITIITNVALFY</sequence>
<dbReference type="GO" id="GO:0004674">
    <property type="term" value="F:protein serine/threonine kinase activity"/>
    <property type="evidence" value="ECO:0007669"/>
    <property type="project" value="TreeGrafter"/>
</dbReference>
<dbReference type="GO" id="GO:0005524">
    <property type="term" value="F:ATP binding"/>
    <property type="evidence" value="ECO:0007669"/>
    <property type="project" value="InterPro"/>
</dbReference>
<dbReference type="AlphaFoldDB" id="D8TY89"/>
<dbReference type="InterPro" id="IPR051681">
    <property type="entry name" value="Ser/Thr_Kinases-Pseudokinases"/>
</dbReference>
<evidence type="ECO:0000256" key="1">
    <source>
        <dbReference type="SAM" id="Phobius"/>
    </source>
</evidence>
<keyword evidence="1" id="KW-0472">Membrane</keyword>
<evidence type="ECO:0000313" key="3">
    <source>
        <dbReference type="EMBL" id="EFJ47601.1"/>
    </source>
</evidence>
<dbReference type="Gene3D" id="1.10.510.10">
    <property type="entry name" value="Transferase(Phosphotransferase) domain 1"/>
    <property type="match status" value="1"/>
</dbReference>
<dbReference type="GeneID" id="9615494"/>
<dbReference type="Pfam" id="PF07714">
    <property type="entry name" value="PK_Tyr_Ser-Thr"/>
    <property type="match status" value="1"/>
</dbReference>
<feature type="domain" description="Protein kinase" evidence="2">
    <location>
        <begin position="1"/>
        <end position="220"/>
    </location>
</feature>
<dbReference type="PANTHER" id="PTHR44329">
    <property type="entry name" value="SERINE/THREONINE-PROTEIN KINASE TNNI3K-RELATED"/>
    <property type="match status" value="1"/>
</dbReference>
<proteinExistence type="predicted"/>
<dbReference type="InParanoid" id="D8TY89"/>
<dbReference type="SUPFAM" id="SSF56112">
    <property type="entry name" value="Protein kinase-like (PK-like)"/>
    <property type="match status" value="1"/>
</dbReference>
<dbReference type="KEGG" id="vcn:VOLCADRAFT_91899"/>
<dbReference type="EMBL" id="GL378344">
    <property type="protein sequence ID" value="EFJ47601.1"/>
    <property type="molecule type" value="Genomic_DNA"/>
</dbReference>
<dbReference type="Proteomes" id="UP000001058">
    <property type="component" value="Unassembled WGS sequence"/>
</dbReference>
<name>D8TY89_VOLCA</name>
<protein>
    <recommendedName>
        <fullName evidence="2">Protein kinase domain-containing protein</fullName>
    </recommendedName>
</protein>
<accession>D8TY89</accession>
<dbReference type="InterPro" id="IPR011009">
    <property type="entry name" value="Kinase-like_dom_sf"/>
</dbReference>
<dbReference type="eggNOG" id="KOG0192">
    <property type="taxonomic scope" value="Eukaryota"/>
</dbReference>
<keyword evidence="1" id="KW-1133">Transmembrane helix</keyword>
<gene>
    <name evidence="3" type="ORF">VOLCADRAFT_91899</name>
</gene>
<dbReference type="STRING" id="3068.D8TY89"/>
<dbReference type="InterPro" id="IPR000719">
    <property type="entry name" value="Prot_kinase_dom"/>
</dbReference>
<dbReference type="RefSeq" id="XP_002951425.1">
    <property type="nucleotide sequence ID" value="XM_002951379.1"/>
</dbReference>